<reference evidence="1" key="1">
    <citation type="journal article" date="2014" name="Front. Microbiol.">
        <title>High frequency of phylogenetically diverse reductive dehalogenase-homologous genes in deep subseafloor sedimentary metagenomes.</title>
        <authorList>
            <person name="Kawai M."/>
            <person name="Futagami T."/>
            <person name="Toyoda A."/>
            <person name="Takaki Y."/>
            <person name="Nishi S."/>
            <person name="Hori S."/>
            <person name="Arai W."/>
            <person name="Tsubouchi T."/>
            <person name="Morono Y."/>
            <person name="Uchiyama I."/>
            <person name="Ito T."/>
            <person name="Fujiyama A."/>
            <person name="Inagaki F."/>
            <person name="Takami H."/>
        </authorList>
    </citation>
    <scope>NUCLEOTIDE SEQUENCE</scope>
    <source>
        <strain evidence="1">Expedition CK06-06</strain>
    </source>
</reference>
<comment type="caution">
    <text evidence="1">The sequence shown here is derived from an EMBL/GenBank/DDBJ whole genome shotgun (WGS) entry which is preliminary data.</text>
</comment>
<evidence type="ECO:0000313" key="1">
    <source>
        <dbReference type="EMBL" id="GAG46978.1"/>
    </source>
</evidence>
<protein>
    <submittedName>
        <fullName evidence="1">Uncharacterized protein</fullName>
    </submittedName>
</protein>
<sequence length="176" mass="19638">MKQWGFVFTLYGYDNEDSFPQSIAGNGVNAEDAWILGATLPYYKELELRMCPSTKTLDRQPANGLRGGTFTDWGPFPPSNDGSKWWDSFATGSYGFNEWCADPPPGAQTFWGLSSDNAIRKTTTKGADNIPLVLDSVYVDTAVHETDAAPSNDEHSRDVYSASWDYNAMKYYSIDR</sequence>
<dbReference type="EMBL" id="BARS01051603">
    <property type="protein sequence ID" value="GAG46978.1"/>
    <property type="molecule type" value="Genomic_DNA"/>
</dbReference>
<gene>
    <name evidence="1" type="ORF">S01H1_76829</name>
</gene>
<proteinExistence type="predicted"/>
<name>X0YE74_9ZZZZ</name>
<dbReference type="AlphaFoldDB" id="X0YE74"/>
<accession>X0YE74</accession>
<feature type="non-terminal residue" evidence="1">
    <location>
        <position position="176"/>
    </location>
</feature>
<organism evidence="1">
    <name type="scientific">marine sediment metagenome</name>
    <dbReference type="NCBI Taxonomy" id="412755"/>
    <lineage>
        <taxon>unclassified sequences</taxon>
        <taxon>metagenomes</taxon>
        <taxon>ecological metagenomes</taxon>
    </lineage>
</organism>